<evidence type="ECO:0000313" key="6">
    <source>
        <dbReference type="Proteomes" id="UP001050691"/>
    </source>
</evidence>
<evidence type="ECO:0000313" key="5">
    <source>
        <dbReference type="EMBL" id="GJJ14391.1"/>
    </source>
</evidence>
<dbReference type="GO" id="GO:0016740">
    <property type="term" value="F:transferase activity"/>
    <property type="evidence" value="ECO:0007669"/>
    <property type="project" value="UniProtKB-KW"/>
</dbReference>
<protein>
    <submittedName>
        <fullName evidence="5">Uncharacterized protein</fullName>
    </submittedName>
</protein>
<dbReference type="AlphaFoldDB" id="A0AAV5APT3"/>
<evidence type="ECO:0000256" key="4">
    <source>
        <dbReference type="ARBA" id="ARBA00038314"/>
    </source>
</evidence>
<name>A0AAV5APT3_9AGAM</name>
<dbReference type="Gene3D" id="3.40.50.150">
    <property type="entry name" value="Vaccinia Virus protein VP39"/>
    <property type="match status" value="1"/>
</dbReference>
<comment type="pathway">
    <text evidence="1">Secondary metabolite biosynthesis.</text>
</comment>
<comment type="similarity">
    <text evidence="4">Belongs to the class I-like SAM-binding methyltransferase superfamily.</text>
</comment>
<reference evidence="5" key="1">
    <citation type="submission" date="2021-10" db="EMBL/GenBank/DDBJ databases">
        <title>De novo Genome Assembly of Clathrus columnatus (Basidiomycota, Fungi) Using Illumina and Nanopore Sequence Data.</title>
        <authorList>
            <person name="Ogiso-Tanaka E."/>
            <person name="Itagaki H."/>
            <person name="Hosoya T."/>
            <person name="Hosaka K."/>
        </authorList>
    </citation>
    <scope>NUCLEOTIDE SEQUENCE</scope>
    <source>
        <strain evidence="5">MO-923</strain>
    </source>
</reference>
<keyword evidence="3" id="KW-0949">S-adenosyl-L-methionine</keyword>
<dbReference type="InterPro" id="IPR029063">
    <property type="entry name" value="SAM-dependent_MTases_sf"/>
</dbReference>
<accession>A0AAV5APT3</accession>
<proteinExistence type="inferred from homology"/>
<evidence type="ECO:0000256" key="3">
    <source>
        <dbReference type="ARBA" id="ARBA00022691"/>
    </source>
</evidence>
<sequence>MAEITRESPISSAEALPLDDRLYKLADAELEFLKATVDQDENSIRERVLTVQRNKEYPYPCIWAFHFVDLQMSQNPAYSMGTDVRKLALDGYPASNIVGCDLHAAYINLGHELYQDSNEKCPIWFIADDMFDIPLDNTNIEVEHKDLSDITTLSQLIGRVKYLYIGAVFHLFNESTQLAIAQRLARLVSREKGVVIFGRHQGSETPSVVSDNVWRYIS</sequence>
<keyword evidence="2" id="KW-0808">Transferase</keyword>
<dbReference type="EMBL" id="BPWL01000009">
    <property type="protein sequence ID" value="GJJ14391.1"/>
    <property type="molecule type" value="Genomic_DNA"/>
</dbReference>
<evidence type="ECO:0000256" key="1">
    <source>
        <dbReference type="ARBA" id="ARBA00005179"/>
    </source>
</evidence>
<evidence type="ECO:0000256" key="2">
    <source>
        <dbReference type="ARBA" id="ARBA00022679"/>
    </source>
</evidence>
<dbReference type="SUPFAM" id="SSF53335">
    <property type="entry name" value="S-adenosyl-L-methionine-dependent methyltransferases"/>
    <property type="match status" value="1"/>
</dbReference>
<dbReference type="Proteomes" id="UP001050691">
    <property type="component" value="Unassembled WGS sequence"/>
</dbReference>
<dbReference type="PANTHER" id="PTHR35897">
    <property type="entry name" value="METHYLTRANSFERASE AUSD"/>
    <property type="match status" value="1"/>
</dbReference>
<dbReference type="InterPro" id="IPR051654">
    <property type="entry name" value="Meroterpenoid_MTases"/>
</dbReference>
<dbReference type="PANTHER" id="PTHR35897:SF1">
    <property type="entry name" value="METHYLTRANSFERASE AUSD"/>
    <property type="match status" value="1"/>
</dbReference>
<keyword evidence="6" id="KW-1185">Reference proteome</keyword>
<gene>
    <name evidence="5" type="ORF">Clacol_008655</name>
</gene>
<comment type="caution">
    <text evidence="5">The sequence shown here is derived from an EMBL/GenBank/DDBJ whole genome shotgun (WGS) entry which is preliminary data.</text>
</comment>
<organism evidence="5 6">
    <name type="scientific">Clathrus columnatus</name>
    <dbReference type="NCBI Taxonomy" id="1419009"/>
    <lineage>
        <taxon>Eukaryota</taxon>
        <taxon>Fungi</taxon>
        <taxon>Dikarya</taxon>
        <taxon>Basidiomycota</taxon>
        <taxon>Agaricomycotina</taxon>
        <taxon>Agaricomycetes</taxon>
        <taxon>Phallomycetidae</taxon>
        <taxon>Phallales</taxon>
        <taxon>Clathraceae</taxon>
        <taxon>Clathrus</taxon>
    </lineage>
</organism>